<feature type="domain" description="VanZ-like" evidence="2">
    <location>
        <begin position="35"/>
        <end position="157"/>
    </location>
</feature>
<dbReference type="Pfam" id="PF04892">
    <property type="entry name" value="VanZ"/>
    <property type="match status" value="1"/>
</dbReference>
<feature type="transmembrane region" description="Helical" evidence="1">
    <location>
        <begin position="142"/>
        <end position="160"/>
    </location>
</feature>
<evidence type="ECO:0000313" key="3">
    <source>
        <dbReference type="EMBL" id="MFD1223839.1"/>
    </source>
</evidence>
<organism evidence="3 4">
    <name type="scientific">Paenibacillus vulneris</name>
    <dbReference type="NCBI Taxonomy" id="1133364"/>
    <lineage>
        <taxon>Bacteria</taxon>
        <taxon>Bacillati</taxon>
        <taxon>Bacillota</taxon>
        <taxon>Bacilli</taxon>
        <taxon>Bacillales</taxon>
        <taxon>Paenibacillaceae</taxon>
        <taxon>Paenibacillus</taxon>
    </lineage>
</organism>
<evidence type="ECO:0000313" key="4">
    <source>
        <dbReference type="Proteomes" id="UP001597180"/>
    </source>
</evidence>
<dbReference type="InterPro" id="IPR053150">
    <property type="entry name" value="Teicoplanin_resist-assoc"/>
</dbReference>
<gene>
    <name evidence="3" type="ORF">ACFQ4B_27315</name>
</gene>
<comment type="caution">
    <text evidence="3">The sequence shown here is derived from an EMBL/GenBank/DDBJ whole genome shotgun (WGS) entry which is preliminary data.</text>
</comment>
<feature type="transmembrane region" description="Helical" evidence="1">
    <location>
        <begin position="83"/>
        <end position="105"/>
    </location>
</feature>
<keyword evidence="1" id="KW-1133">Transmembrane helix</keyword>
<accession>A0ABW3UU85</accession>
<dbReference type="EMBL" id="JBHTLU010000036">
    <property type="protein sequence ID" value="MFD1223839.1"/>
    <property type="molecule type" value="Genomic_DNA"/>
</dbReference>
<sequence length="172" mass="20234">MSSLHLTGYSEAKVLIPLSQVRQWKLHVWAAWLLFFSYSLLMIYLLFFGFSRSARTERLYNLVPFKTIGSYITDFQYYPLDLWIINIFGNVGAFVPFGFLIPMLFRSYNSWFSIAKLMFWSLLIVESIQFLFKVGSFDVDDIILNVLGGLWGYAIYTATISRSRRRKLQKSW</sequence>
<feature type="transmembrane region" description="Helical" evidence="1">
    <location>
        <begin position="117"/>
        <end position="136"/>
    </location>
</feature>
<evidence type="ECO:0000259" key="2">
    <source>
        <dbReference type="Pfam" id="PF04892"/>
    </source>
</evidence>
<protein>
    <submittedName>
        <fullName evidence="3">VanZ family protein</fullName>
    </submittedName>
</protein>
<name>A0ABW3UU85_9BACL</name>
<dbReference type="Proteomes" id="UP001597180">
    <property type="component" value="Unassembled WGS sequence"/>
</dbReference>
<evidence type="ECO:0000256" key="1">
    <source>
        <dbReference type="SAM" id="Phobius"/>
    </source>
</evidence>
<keyword evidence="1" id="KW-0472">Membrane</keyword>
<dbReference type="PANTHER" id="PTHR36834:SF1">
    <property type="entry name" value="INTEGRAL MEMBRANE PROTEIN"/>
    <property type="match status" value="1"/>
</dbReference>
<keyword evidence="1" id="KW-0812">Transmembrane</keyword>
<feature type="transmembrane region" description="Helical" evidence="1">
    <location>
        <begin position="26"/>
        <end position="47"/>
    </location>
</feature>
<reference evidence="4" key="1">
    <citation type="journal article" date="2019" name="Int. J. Syst. Evol. Microbiol.">
        <title>The Global Catalogue of Microorganisms (GCM) 10K type strain sequencing project: providing services to taxonomists for standard genome sequencing and annotation.</title>
        <authorList>
            <consortium name="The Broad Institute Genomics Platform"/>
            <consortium name="The Broad Institute Genome Sequencing Center for Infectious Disease"/>
            <person name="Wu L."/>
            <person name="Ma J."/>
        </authorList>
    </citation>
    <scope>NUCLEOTIDE SEQUENCE [LARGE SCALE GENOMIC DNA]</scope>
    <source>
        <strain evidence="4">CCUG 53270</strain>
    </source>
</reference>
<dbReference type="RefSeq" id="WP_218672296.1">
    <property type="nucleotide sequence ID" value="NZ_BAABJG010000014.1"/>
</dbReference>
<proteinExistence type="predicted"/>
<dbReference type="InterPro" id="IPR006976">
    <property type="entry name" value="VanZ-like"/>
</dbReference>
<dbReference type="PANTHER" id="PTHR36834">
    <property type="entry name" value="MEMBRANE PROTEIN-RELATED"/>
    <property type="match status" value="1"/>
</dbReference>
<keyword evidence="4" id="KW-1185">Reference proteome</keyword>